<dbReference type="Proteomes" id="UP000005627">
    <property type="component" value="Chromosome 7"/>
</dbReference>
<reference evidence="1 2" key="1">
    <citation type="journal article" date="2011" name="Proc. Natl. Acad. Sci. U.S.A.">
        <title>Evolutionary erosion of yeast sex chromosomes by mating-type switching accidents.</title>
        <authorList>
            <person name="Gordon J.L."/>
            <person name="Armisen D."/>
            <person name="Proux-Wera E."/>
            <person name="Oheigeartaigh S.S."/>
            <person name="Byrne K.P."/>
            <person name="Wolfe K.H."/>
        </authorList>
    </citation>
    <scope>NUCLEOTIDE SEQUENCE [LARGE SCALE GENOMIC DNA]</scope>
    <source>
        <strain evidence="2">ATCC 10662 / CBS 1146 / NBRC 0425 / NCYC 2629 / NRRL Y-866</strain>
    </source>
</reference>
<dbReference type="HOGENOM" id="CLU_065220_0_0_1"/>
<accession>G8ZY75</accession>
<keyword evidence="2" id="KW-1185">Reference proteome</keyword>
<dbReference type="AlphaFoldDB" id="G8ZY75"/>
<dbReference type="EMBL" id="HE616748">
    <property type="protein sequence ID" value="CCE93842.1"/>
    <property type="molecule type" value="Genomic_DNA"/>
</dbReference>
<organism evidence="1 2">
    <name type="scientific">Torulaspora delbrueckii</name>
    <name type="common">Yeast</name>
    <name type="synonym">Candida colliculosa</name>
    <dbReference type="NCBI Taxonomy" id="4950"/>
    <lineage>
        <taxon>Eukaryota</taxon>
        <taxon>Fungi</taxon>
        <taxon>Dikarya</taxon>
        <taxon>Ascomycota</taxon>
        <taxon>Saccharomycotina</taxon>
        <taxon>Saccharomycetes</taxon>
        <taxon>Saccharomycetales</taxon>
        <taxon>Saccharomycetaceae</taxon>
        <taxon>Torulaspora</taxon>
    </lineage>
</organism>
<name>G8ZY75_TORDE</name>
<gene>
    <name evidence="1" type="primary">TDEL0G04750</name>
    <name evidence="1" type="ORF">TDEL_0G04750</name>
</gene>
<dbReference type="GeneID" id="11505294"/>
<dbReference type="KEGG" id="tdl:TDEL_0G04750"/>
<protein>
    <submittedName>
        <fullName evidence="1">Uncharacterized protein</fullName>
    </submittedName>
</protein>
<evidence type="ECO:0000313" key="2">
    <source>
        <dbReference type="Proteomes" id="UP000005627"/>
    </source>
</evidence>
<dbReference type="OrthoDB" id="4031722at2759"/>
<evidence type="ECO:0000313" key="1">
    <source>
        <dbReference type="EMBL" id="CCE93842.1"/>
    </source>
</evidence>
<sequence>MVNPFKTPFQNEDQFAVDCQNNGSLEPQFQINRRRNMPIVKAFGQIGYYLFPSENSYDQFKVKGGDFEHLSAEGMGVPLLQFVLRLPSLGMVVGNSPTFVIFKFLLLSTNSPPPAVQHEVVAANGQFCVYKVPFCEIYRYKSFKETEYRLVFPFGNGLGHNCIMKRSFANRDLYTHVGDSNLRWYVPASILYNRDHYKLQILDDCVPSILDDPELKKKKKALKKGRKPNNITIAHYTRTFRDALPHKYAKRANLYVGERADVTSYGIENVPWTTQLLACQGLLIQYVEHMRRKERSNSGSGGGGVGS</sequence>
<dbReference type="InParanoid" id="G8ZY75"/>
<dbReference type="RefSeq" id="XP_003683053.1">
    <property type="nucleotide sequence ID" value="XM_003683005.1"/>
</dbReference>
<dbReference type="FunCoup" id="G8ZY75">
    <property type="interactions" value="45"/>
</dbReference>
<dbReference type="eggNOG" id="ENOG502S58H">
    <property type="taxonomic scope" value="Eukaryota"/>
</dbReference>
<proteinExistence type="predicted"/>